<evidence type="ECO:0000259" key="2">
    <source>
        <dbReference type="PROSITE" id="PS50097"/>
    </source>
</evidence>
<protein>
    <submittedName>
        <fullName evidence="3">TD and POZ domain-containing protein 1</fullName>
    </submittedName>
</protein>
<dbReference type="PANTHER" id="PTHR24413">
    <property type="entry name" value="SPECKLE-TYPE POZ PROTEIN"/>
    <property type="match status" value="1"/>
</dbReference>
<dbReference type="AlphaFoldDB" id="A0AAV4SQL9"/>
<evidence type="ECO:0000313" key="3">
    <source>
        <dbReference type="EMBL" id="GIY35581.1"/>
    </source>
</evidence>
<evidence type="ECO:0000256" key="1">
    <source>
        <dbReference type="SAM" id="SignalP"/>
    </source>
</evidence>
<feature type="chain" id="PRO_5043786300" evidence="1">
    <location>
        <begin position="21"/>
        <end position="218"/>
    </location>
</feature>
<gene>
    <name evidence="3" type="primary">Tdpoz1_26</name>
    <name evidence="3" type="ORF">CEXT_358751</name>
</gene>
<name>A0AAV4SQL9_CAEEX</name>
<dbReference type="Pfam" id="PF00651">
    <property type="entry name" value="BTB"/>
    <property type="match status" value="1"/>
</dbReference>
<sequence>MLSDIRIILGLCLFTVGVYEYFGSNSSTGESFQVNDSYPRMAELFESMASLKESGTFSDLTIEAGKAKFQVHKAILSARSKVFHSMLQERKELNKITIEDMSEVAVGEMLSYIYTGHTKESSLDIVLELFCAGDVYKLELLKEICSDILVTNLNVDNVIDFLTLSSKHGDKKLEKAAVYFVAKNAINVRKNSNWLKFVATHPRLADQVIEALCTKEQN</sequence>
<keyword evidence="1" id="KW-0732">Signal</keyword>
<feature type="signal peptide" evidence="1">
    <location>
        <begin position="1"/>
        <end position="20"/>
    </location>
</feature>
<dbReference type="EMBL" id="BPLR01009936">
    <property type="protein sequence ID" value="GIY35581.1"/>
    <property type="molecule type" value="Genomic_DNA"/>
</dbReference>
<keyword evidence="4" id="KW-1185">Reference proteome</keyword>
<dbReference type="SUPFAM" id="SSF54695">
    <property type="entry name" value="POZ domain"/>
    <property type="match status" value="1"/>
</dbReference>
<dbReference type="PROSITE" id="PS50097">
    <property type="entry name" value="BTB"/>
    <property type="match status" value="1"/>
</dbReference>
<dbReference type="Gene3D" id="1.25.40.420">
    <property type="match status" value="1"/>
</dbReference>
<reference evidence="3 4" key="1">
    <citation type="submission" date="2021-06" db="EMBL/GenBank/DDBJ databases">
        <title>Caerostris extrusa draft genome.</title>
        <authorList>
            <person name="Kono N."/>
            <person name="Arakawa K."/>
        </authorList>
    </citation>
    <scope>NUCLEOTIDE SEQUENCE [LARGE SCALE GENOMIC DNA]</scope>
</reference>
<accession>A0AAV4SQL9</accession>
<dbReference type="InterPro" id="IPR011333">
    <property type="entry name" value="SKP1/BTB/POZ_sf"/>
</dbReference>
<evidence type="ECO:0000313" key="4">
    <source>
        <dbReference type="Proteomes" id="UP001054945"/>
    </source>
</evidence>
<dbReference type="Gene3D" id="3.30.710.10">
    <property type="entry name" value="Potassium Channel Kv1.1, Chain A"/>
    <property type="match status" value="1"/>
</dbReference>
<dbReference type="InterPro" id="IPR000210">
    <property type="entry name" value="BTB/POZ_dom"/>
</dbReference>
<dbReference type="Proteomes" id="UP001054945">
    <property type="component" value="Unassembled WGS sequence"/>
</dbReference>
<dbReference type="SMART" id="SM00225">
    <property type="entry name" value="BTB"/>
    <property type="match status" value="1"/>
</dbReference>
<comment type="caution">
    <text evidence="3">The sequence shown here is derived from an EMBL/GenBank/DDBJ whole genome shotgun (WGS) entry which is preliminary data.</text>
</comment>
<organism evidence="3 4">
    <name type="scientific">Caerostris extrusa</name>
    <name type="common">Bark spider</name>
    <name type="synonym">Caerostris bankana</name>
    <dbReference type="NCBI Taxonomy" id="172846"/>
    <lineage>
        <taxon>Eukaryota</taxon>
        <taxon>Metazoa</taxon>
        <taxon>Ecdysozoa</taxon>
        <taxon>Arthropoda</taxon>
        <taxon>Chelicerata</taxon>
        <taxon>Arachnida</taxon>
        <taxon>Araneae</taxon>
        <taxon>Araneomorphae</taxon>
        <taxon>Entelegynae</taxon>
        <taxon>Araneoidea</taxon>
        <taxon>Araneidae</taxon>
        <taxon>Caerostris</taxon>
    </lineage>
</organism>
<feature type="domain" description="BTB" evidence="2">
    <location>
        <begin position="58"/>
        <end position="122"/>
    </location>
</feature>
<proteinExistence type="predicted"/>